<dbReference type="AlphaFoldDB" id="A0AAR5NZ44"/>
<keyword evidence="8" id="KW-0472">Membrane</keyword>
<evidence type="ECO:0000256" key="6">
    <source>
        <dbReference type="RuleBase" id="RU003845"/>
    </source>
</evidence>
<keyword evidence="11" id="KW-1185">Reference proteome</keyword>
<feature type="region of interest" description="Disordered" evidence="7">
    <location>
        <begin position="748"/>
        <end position="775"/>
    </location>
</feature>
<dbReference type="FunFam" id="2.30.29.30:FF:000030">
    <property type="entry name" value="Oxysterol-binding protein"/>
    <property type="match status" value="1"/>
</dbReference>
<evidence type="ECO:0000256" key="5">
    <source>
        <dbReference type="RuleBase" id="RU003844"/>
    </source>
</evidence>
<evidence type="ECO:0000256" key="4">
    <source>
        <dbReference type="ARBA" id="ARBA00023121"/>
    </source>
</evidence>
<evidence type="ECO:0000256" key="7">
    <source>
        <dbReference type="SAM" id="MobiDB-lite"/>
    </source>
</evidence>
<evidence type="ECO:0000256" key="2">
    <source>
        <dbReference type="ARBA" id="ARBA00022448"/>
    </source>
</evidence>
<dbReference type="InterPro" id="IPR018494">
    <property type="entry name" value="Oxysterol-bd_CS"/>
</dbReference>
<keyword evidence="8" id="KW-0812">Transmembrane</keyword>
<dbReference type="GO" id="GO:0016020">
    <property type="term" value="C:membrane"/>
    <property type="evidence" value="ECO:0007669"/>
    <property type="project" value="TreeGrafter"/>
</dbReference>
<dbReference type="KEGG" id="dpa:109532870"/>
<dbReference type="FunFam" id="1.10.287.2720:FF:000002">
    <property type="entry name" value="Oxysterol-binding protein"/>
    <property type="match status" value="1"/>
</dbReference>
<dbReference type="PANTHER" id="PTHR10972">
    <property type="entry name" value="OXYSTEROL-BINDING PROTEIN-RELATED"/>
    <property type="match status" value="1"/>
</dbReference>
<organism evidence="10 11">
    <name type="scientific">Dendroctonus ponderosae</name>
    <name type="common">Mountain pine beetle</name>
    <dbReference type="NCBI Taxonomy" id="77166"/>
    <lineage>
        <taxon>Eukaryota</taxon>
        <taxon>Metazoa</taxon>
        <taxon>Ecdysozoa</taxon>
        <taxon>Arthropoda</taxon>
        <taxon>Hexapoda</taxon>
        <taxon>Insecta</taxon>
        <taxon>Pterygota</taxon>
        <taxon>Neoptera</taxon>
        <taxon>Endopterygota</taxon>
        <taxon>Coleoptera</taxon>
        <taxon>Polyphaga</taxon>
        <taxon>Cucujiformia</taxon>
        <taxon>Curculionidae</taxon>
        <taxon>Scolytinae</taxon>
        <taxon>Dendroctonus</taxon>
    </lineage>
</organism>
<dbReference type="SMART" id="SM00233">
    <property type="entry name" value="PH"/>
    <property type="match status" value="1"/>
</dbReference>
<dbReference type="Gene3D" id="3.30.70.3490">
    <property type="match status" value="1"/>
</dbReference>
<dbReference type="SUPFAM" id="SSF144000">
    <property type="entry name" value="Oxysterol-binding protein-like"/>
    <property type="match status" value="1"/>
</dbReference>
<dbReference type="FunFam" id="3.30.70.3490:FF:000046">
    <property type="match status" value="1"/>
</dbReference>
<dbReference type="Gene3D" id="2.40.160.120">
    <property type="match status" value="1"/>
</dbReference>
<feature type="compositionally biased region" description="Polar residues" evidence="7">
    <location>
        <begin position="19"/>
        <end position="28"/>
    </location>
</feature>
<dbReference type="FunFam" id="2.40.160.120:FF:000004">
    <property type="entry name" value="Oxysterol-binding protein"/>
    <property type="match status" value="1"/>
</dbReference>
<dbReference type="InterPro" id="IPR011993">
    <property type="entry name" value="PH-like_dom_sf"/>
</dbReference>
<dbReference type="CTD" id="42412"/>
<dbReference type="PANTHER" id="PTHR10972:SF102">
    <property type="entry name" value="OXYSTEROL-BINDING PROTEIN"/>
    <property type="match status" value="1"/>
</dbReference>
<comment type="similarity">
    <text evidence="1 5">Belongs to the OSBP family.</text>
</comment>
<dbReference type="PROSITE" id="PS50003">
    <property type="entry name" value="PH_DOMAIN"/>
    <property type="match status" value="1"/>
</dbReference>
<evidence type="ECO:0000259" key="9">
    <source>
        <dbReference type="PROSITE" id="PS50003"/>
    </source>
</evidence>
<feature type="compositionally biased region" description="Polar residues" evidence="7">
    <location>
        <begin position="1"/>
        <end position="12"/>
    </location>
</feature>
<dbReference type="InterPro" id="IPR001849">
    <property type="entry name" value="PH_domain"/>
</dbReference>
<dbReference type="Proteomes" id="UP000019118">
    <property type="component" value="Unassembled WGS sequence"/>
</dbReference>
<dbReference type="SUPFAM" id="SSF50729">
    <property type="entry name" value="PH domain-like"/>
    <property type="match status" value="1"/>
</dbReference>
<feature type="region of interest" description="Disordered" evidence="7">
    <location>
        <begin position="288"/>
        <end position="313"/>
    </location>
</feature>
<reference evidence="10" key="2">
    <citation type="submission" date="2024-08" db="UniProtKB">
        <authorList>
            <consortium name="EnsemblMetazoa"/>
        </authorList>
    </citation>
    <scope>IDENTIFICATION</scope>
</reference>
<name>A0AAR5NZ44_DENPD</name>
<dbReference type="Pfam" id="PF00169">
    <property type="entry name" value="PH"/>
    <property type="match status" value="1"/>
</dbReference>
<proteinExistence type="inferred from homology"/>
<keyword evidence="8" id="KW-1133">Transmembrane helix</keyword>
<dbReference type="GO" id="GO:0006869">
    <property type="term" value="P:lipid transport"/>
    <property type="evidence" value="ECO:0007669"/>
    <property type="project" value="UniProtKB-KW"/>
</dbReference>
<keyword evidence="3 6" id="KW-0445">Lipid transport</keyword>
<dbReference type="GeneID" id="109532870"/>
<feature type="domain" description="PH" evidence="9">
    <location>
        <begin position="123"/>
        <end position="244"/>
    </location>
</feature>
<dbReference type="GO" id="GO:0005829">
    <property type="term" value="C:cytosol"/>
    <property type="evidence" value="ECO:0007669"/>
    <property type="project" value="TreeGrafter"/>
</dbReference>
<feature type="compositionally biased region" description="Basic and acidic residues" evidence="7">
    <location>
        <begin position="762"/>
        <end position="775"/>
    </location>
</feature>
<evidence type="ECO:0000313" key="11">
    <source>
        <dbReference type="Proteomes" id="UP000019118"/>
    </source>
</evidence>
<dbReference type="Gene3D" id="1.10.287.2720">
    <property type="match status" value="1"/>
</dbReference>
<evidence type="ECO:0000256" key="3">
    <source>
        <dbReference type="ARBA" id="ARBA00023055"/>
    </source>
</evidence>
<reference evidence="11" key="1">
    <citation type="journal article" date="2013" name="Genome Biol.">
        <title>Draft genome of the mountain pine beetle, Dendroctonus ponderosae Hopkins, a major forest pest.</title>
        <authorList>
            <person name="Keeling C.I."/>
            <person name="Yuen M.M."/>
            <person name="Liao N.Y."/>
            <person name="Docking T.R."/>
            <person name="Chan S.K."/>
            <person name="Taylor G.A."/>
            <person name="Palmquist D.L."/>
            <person name="Jackman S.D."/>
            <person name="Nguyen A."/>
            <person name="Li M."/>
            <person name="Henderson H."/>
            <person name="Janes J.K."/>
            <person name="Zhao Y."/>
            <person name="Pandoh P."/>
            <person name="Moore R."/>
            <person name="Sperling F.A."/>
            <person name="Huber D.P."/>
            <person name="Birol I."/>
            <person name="Jones S.J."/>
            <person name="Bohlmann J."/>
        </authorList>
    </citation>
    <scope>NUCLEOTIDE SEQUENCE</scope>
</reference>
<sequence length="853" mass="96502">MSANSGVQNSPGNPDAAVSTGTASNKSTPAHPKNDEKKSRVILNILPKLPSTDSLSNSPGPGSPGITNVDRLETAVNTDGLHSPESCSKLMRKESYKAQRKNYRKEKKRVTNELLNSLKDPTVVVLADWLKVRGTLKSWTKLWCVLKPGLLVLYKSPKSKVKSSHWVGTILLNSCKVIERPSKKDGFCFKLYNPLEQTIWAHRRPENETIRAVVQPLPSSYLIFRAPSQASGMCWLDALEISIRNDSALVRSVSNKSTSGSTTHETQWSETDYEKHFVHDLDNISQADNGAQLSTGEVDISDTESELSHKDDDLDVDPPETLYVVNTEEEFGEVGAQVEELAEEHKSLIWYLIRQVRPGMDLSKVVLPTFILEPRSFLDKLSDSYYHVDILTQAVLEDDAFTRMKEVVKWYLSGLYKKPKGLKKPYNPILGETFRCYWLHSNGTKTFYIAEQVSHHPPVSAFYVTNRQDGFAISASILARSKFYGNSTSAILDGTAVLTLLPRGEDYKLTVPYAHCKGILMGTLTMELGGKVTIDCEKTGYYTELEFKLKPFLGGSEQTNCISGRLKLGKETLATIEGYWDGTINIKDKRTGEVQVLFSSTHATRKQRLMRYTVPLDSQGENESEKLWQHVSAAIQRDDMNAATEEKTLLEEAQRARSKERKAKCEEWVPVHFQQDLKTGQWVYKHSDLRPWDPRNDLYQYENEYKILTRTQHPTPMIRTASIISVEPQQIIEYRSSAKVSKRKLATKQISSDADANDSTTDEFHSDSSQEGKKEKTISNSRYVCCSIKAKLQEMDKHLQEVDQKINQVQKTVTYMVNVNQRSTSNISNIFNIFIVVFFLGVFEAGLFYMFKK</sequence>
<keyword evidence="2 6" id="KW-0813">Transport</keyword>
<dbReference type="PROSITE" id="PS01013">
    <property type="entry name" value="OSBP"/>
    <property type="match status" value="1"/>
</dbReference>
<dbReference type="InterPro" id="IPR037239">
    <property type="entry name" value="OSBP_sf"/>
</dbReference>
<dbReference type="EnsemblMetazoa" id="XM_019897957.1">
    <property type="protein sequence ID" value="XP_019753516.1"/>
    <property type="gene ID" value="LOC109532870"/>
</dbReference>
<keyword evidence="4" id="KW-0446">Lipid-binding</keyword>
<evidence type="ECO:0000256" key="1">
    <source>
        <dbReference type="ARBA" id="ARBA00008842"/>
    </source>
</evidence>
<dbReference type="Pfam" id="PF01237">
    <property type="entry name" value="Oxysterol_BP"/>
    <property type="match status" value="1"/>
</dbReference>
<dbReference type="GO" id="GO:0015485">
    <property type="term" value="F:cholesterol binding"/>
    <property type="evidence" value="ECO:0007669"/>
    <property type="project" value="TreeGrafter"/>
</dbReference>
<dbReference type="GO" id="GO:0032541">
    <property type="term" value="C:cortical endoplasmic reticulum"/>
    <property type="evidence" value="ECO:0007669"/>
    <property type="project" value="TreeGrafter"/>
</dbReference>
<accession>A0AAR5NZ44</accession>
<feature type="region of interest" description="Disordered" evidence="7">
    <location>
        <begin position="1"/>
        <end position="69"/>
    </location>
</feature>
<evidence type="ECO:0000313" key="10">
    <source>
        <dbReference type="EnsemblMetazoa" id="XP_019753516.1"/>
    </source>
</evidence>
<dbReference type="Gene3D" id="2.30.29.30">
    <property type="entry name" value="Pleckstrin-homology domain (PH domain)/Phosphotyrosine-binding domain (PTB)"/>
    <property type="match status" value="1"/>
</dbReference>
<protein>
    <recommendedName>
        <fullName evidence="6">Oxysterol-binding protein</fullName>
    </recommendedName>
</protein>
<feature type="transmembrane region" description="Helical" evidence="8">
    <location>
        <begin position="830"/>
        <end position="851"/>
    </location>
</feature>
<dbReference type="InterPro" id="IPR000648">
    <property type="entry name" value="Oxysterol-bd"/>
</dbReference>
<evidence type="ECO:0000256" key="8">
    <source>
        <dbReference type="SAM" id="Phobius"/>
    </source>
</evidence>